<dbReference type="Pfam" id="PF00480">
    <property type="entry name" value="ROK"/>
    <property type="match status" value="1"/>
</dbReference>
<accession>A0A941E820</accession>
<name>A0A941E820_9ACTN</name>
<feature type="non-terminal residue" evidence="4">
    <location>
        <position position="414"/>
    </location>
</feature>
<dbReference type="InterPro" id="IPR000600">
    <property type="entry name" value="ROK"/>
</dbReference>
<dbReference type="InterPro" id="IPR000835">
    <property type="entry name" value="HTH_MarR-typ"/>
</dbReference>
<dbReference type="PANTHER" id="PTHR18964:SF173">
    <property type="entry name" value="GLUCOKINASE"/>
    <property type="match status" value="1"/>
</dbReference>
<dbReference type="Pfam" id="PF12802">
    <property type="entry name" value="MarR_2"/>
    <property type="match status" value="1"/>
</dbReference>
<comment type="similarity">
    <text evidence="1">Belongs to the ROK (NagC/XylR) family.</text>
</comment>
<keyword evidence="5" id="KW-1185">Reference proteome</keyword>
<feature type="region of interest" description="Disordered" evidence="2">
    <location>
        <begin position="387"/>
        <end position="414"/>
    </location>
</feature>
<evidence type="ECO:0000256" key="2">
    <source>
        <dbReference type="SAM" id="MobiDB-lite"/>
    </source>
</evidence>
<reference evidence="4" key="1">
    <citation type="submission" date="2021-04" db="EMBL/GenBank/DDBJ databases">
        <title>Genome based classification of Actinospica acidithermotolerans sp. nov., an actinobacterium isolated from an Indonesian hot spring.</title>
        <authorList>
            <person name="Kusuma A.B."/>
            <person name="Putra K.E."/>
            <person name="Nafisah S."/>
            <person name="Loh J."/>
            <person name="Nouioui I."/>
            <person name="Goodfellow M."/>
        </authorList>
    </citation>
    <scope>NUCLEOTIDE SEQUENCE</scope>
    <source>
        <strain evidence="4">MGRD01-02</strain>
    </source>
</reference>
<organism evidence="4 5">
    <name type="scientific">Actinospica acidithermotolerans</name>
    <dbReference type="NCBI Taxonomy" id="2828514"/>
    <lineage>
        <taxon>Bacteria</taxon>
        <taxon>Bacillati</taxon>
        <taxon>Actinomycetota</taxon>
        <taxon>Actinomycetes</taxon>
        <taxon>Catenulisporales</taxon>
        <taxon>Actinospicaceae</taxon>
        <taxon>Actinospica</taxon>
    </lineage>
</organism>
<proteinExistence type="inferred from homology"/>
<evidence type="ECO:0000313" key="5">
    <source>
        <dbReference type="Proteomes" id="UP000676325"/>
    </source>
</evidence>
<dbReference type="InterPro" id="IPR036388">
    <property type="entry name" value="WH-like_DNA-bd_sf"/>
</dbReference>
<gene>
    <name evidence="4" type="ORF">KDK95_05065</name>
</gene>
<dbReference type="RefSeq" id="WP_212516822.1">
    <property type="nucleotide sequence ID" value="NZ_JAGSOH010000007.1"/>
</dbReference>
<sequence length="414" mass="42704">MQRRVQPTSDAIRAGNRARIVDILRRSGSATRAELVTGTGLSRATVSSLVGELADRGLVSEYAQPASESAGRPPARLALNRAAGLAIAVDVGVRHVAVAVGDLSRSVLAERWVPVPYGHSAESGMRIVTQSIETALVEAEADRDQIVGAAISIAAPIAPDSGRFLVPGVLPGWNGPELAEQVGRRWGIPTTVENDANLGALGESVAAAPHGKDLLYVKVASRVGLGIAFGSRIYRGHDGYAGELGHVTADPGGPACWCGRRGCLELYAGAEGMLERLARRGIRIDDVNELIERAEAGDADVLAVVGDGARRLARSLGALALVLNPSVIALGGELAGLGPLLLDPVRAELAAVPFGAPVTVRTSALGPRASLMGALALVLHESSRFTDQSCAPESPDSGRAAVAAAASRPLHPQP</sequence>
<comment type="caution">
    <text evidence="4">The sequence shown here is derived from an EMBL/GenBank/DDBJ whole genome shotgun (WGS) entry which is preliminary data.</text>
</comment>
<dbReference type="SUPFAM" id="SSF46785">
    <property type="entry name" value="Winged helix' DNA-binding domain"/>
    <property type="match status" value="1"/>
</dbReference>
<protein>
    <submittedName>
        <fullName evidence="4">ROK family transcriptional regulator</fullName>
    </submittedName>
</protein>
<dbReference type="Proteomes" id="UP000676325">
    <property type="component" value="Unassembled WGS sequence"/>
</dbReference>
<evidence type="ECO:0000256" key="1">
    <source>
        <dbReference type="ARBA" id="ARBA00006479"/>
    </source>
</evidence>
<feature type="domain" description="HTH marR-type" evidence="3">
    <location>
        <begin position="17"/>
        <end position="61"/>
    </location>
</feature>
<dbReference type="SUPFAM" id="SSF53067">
    <property type="entry name" value="Actin-like ATPase domain"/>
    <property type="match status" value="1"/>
</dbReference>
<dbReference type="InterPro" id="IPR036390">
    <property type="entry name" value="WH_DNA-bd_sf"/>
</dbReference>
<evidence type="ECO:0000313" key="4">
    <source>
        <dbReference type="EMBL" id="MBR7825668.1"/>
    </source>
</evidence>
<dbReference type="PANTHER" id="PTHR18964">
    <property type="entry name" value="ROK (REPRESSOR, ORF, KINASE) FAMILY"/>
    <property type="match status" value="1"/>
</dbReference>
<dbReference type="Gene3D" id="3.30.420.40">
    <property type="match status" value="2"/>
</dbReference>
<dbReference type="AlphaFoldDB" id="A0A941E820"/>
<dbReference type="InterPro" id="IPR043129">
    <property type="entry name" value="ATPase_NBD"/>
</dbReference>
<dbReference type="Gene3D" id="1.10.10.10">
    <property type="entry name" value="Winged helix-like DNA-binding domain superfamily/Winged helix DNA-binding domain"/>
    <property type="match status" value="1"/>
</dbReference>
<dbReference type="GO" id="GO:0003700">
    <property type="term" value="F:DNA-binding transcription factor activity"/>
    <property type="evidence" value="ECO:0007669"/>
    <property type="project" value="InterPro"/>
</dbReference>
<evidence type="ECO:0000259" key="3">
    <source>
        <dbReference type="Pfam" id="PF12802"/>
    </source>
</evidence>
<dbReference type="EMBL" id="JAGSOH010000007">
    <property type="protein sequence ID" value="MBR7825668.1"/>
    <property type="molecule type" value="Genomic_DNA"/>
</dbReference>